<feature type="domain" description="C3H1-type" evidence="7">
    <location>
        <begin position="431"/>
        <end position="459"/>
    </location>
</feature>
<dbReference type="PROSITE" id="PS50103">
    <property type="entry name" value="ZF_C3H1"/>
    <property type="match status" value="6"/>
</dbReference>
<feature type="zinc finger region" description="C3H1-type" evidence="5">
    <location>
        <begin position="144"/>
        <end position="172"/>
    </location>
</feature>
<feature type="region of interest" description="Disordered" evidence="6">
    <location>
        <begin position="63"/>
        <end position="82"/>
    </location>
</feature>
<feature type="compositionally biased region" description="Acidic residues" evidence="6">
    <location>
        <begin position="1"/>
        <end position="10"/>
    </location>
</feature>
<feature type="domain" description="C3H1-type" evidence="7">
    <location>
        <begin position="144"/>
        <end position="172"/>
    </location>
</feature>
<dbReference type="AlphaFoldDB" id="A0AAW1IQY5"/>
<reference evidence="8" key="1">
    <citation type="submission" date="2024-03" db="EMBL/GenBank/DDBJ databases">
        <title>WGS assembly of Saponaria officinalis var. Norfolk2.</title>
        <authorList>
            <person name="Jenkins J."/>
            <person name="Shu S."/>
            <person name="Grimwood J."/>
            <person name="Barry K."/>
            <person name="Goodstein D."/>
            <person name="Schmutz J."/>
            <person name="Leebens-Mack J."/>
            <person name="Osbourn A."/>
        </authorList>
    </citation>
    <scope>NUCLEOTIDE SEQUENCE [LARGE SCALE GENOMIC DNA]</scope>
    <source>
        <strain evidence="8">JIC</strain>
    </source>
</reference>
<dbReference type="PANTHER" id="PTHR12506:SF75">
    <property type="entry name" value="ZINC FINGER CCCH DOMAIN-CONTAINING PROTEIN 67-LIKE"/>
    <property type="match status" value="1"/>
</dbReference>
<dbReference type="GO" id="GO:0003677">
    <property type="term" value="F:DNA binding"/>
    <property type="evidence" value="ECO:0007669"/>
    <property type="project" value="UniProtKB-KW"/>
</dbReference>
<feature type="zinc finger region" description="C3H1-type" evidence="5">
    <location>
        <begin position="477"/>
        <end position="505"/>
    </location>
</feature>
<sequence length="546" mass="61178">MGTWEEESSELFESQNESNKDVSSDGPHHHDDENEVKVVNNGDHVEEDDDDDDVLVEQFEKVEIHNNENDEERCDDDDGVNNGDEVKYQLYPLRPYAADCSFFVKTGTCKFGPNCRYNHPPHMASQNVEHTKNGTEENYGSVADAGKIQCKYFSTPGGCKYGDACRYLHSTLKTEEERLELNFIGLPIRPSAQECTFYLRNGSCGYGANCRFNHPDFSSTKESEPVNSAASSNSMRGGVNLPRNYATEPLQSFTGVSHGTHDLSNGLNVRNVSPYAPEMSFYPTMRPNPGWNQNQVFGPFSVNKTPLPHHAPVINFPKRVDPSTQYENPMQIEEFPERPGQPDCDYFMKTGNCKYRSACKFNHPIGRGSKLPLPPVSSKGLFSRPATMQATMLPAERSELLNSYSNNMRKNGMPPGHQQQLQMQNGEYPERAGQPECEYYMKTGQCKFKSSCKYHHPRSRVPTSMQCALSEKGLPLRPGAKLCRNYEQQGTCKYGRNCLFNHPDDVSPILPAATQFHSSTNVAVPANLEPTAANNVNSAWDDGWGM</sequence>
<feature type="zinc finger region" description="C3H1-type" evidence="5">
    <location>
        <begin position="94"/>
        <end position="122"/>
    </location>
</feature>
<evidence type="ECO:0000256" key="6">
    <source>
        <dbReference type="SAM" id="MobiDB-lite"/>
    </source>
</evidence>
<gene>
    <name evidence="8" type="ORF">RND81_09G217400</name>
</gene>
<feature type="compositionally biased region" description="Acidic residues" evidence="6">
    <location>
        <begin position="69"/>
        <end position="79"/>
    </location>
</feature>
<evidence type="ECO:0000256" key="5">
    <source>
        <dbReference type="PROSITE-ProRule" id="PRU00723"/>
    </source>
</evidence>
<dbReference type="Gene3D" id="2.30.30.1190">
    <property type="match status" value="3"/>
</dbReference>
<dbReference type="EMBL" id="JBDFQZ010000009">
    <property type="protein sequence ID" value="KAK9691755.1"/>
    <property type="molecule type" value="Genomic_DNA"/>
</dbReference>
<dbReference type="Proteomes" id="UP001443914">
    <property type="component" value="Unassembled WGS sequence"/>
</dbReference>
<dbReference type="Pfam" id="PF00642">
    <property type="entry name" value="zf-CCCH"/>
    <property type="match status" value="6"/>
</dbReference>
<proteinExistence type="predicted"/>
<feature type="domain" description="C3H1-type" evidence="7">
    <location>
        <begin position="189"/>
        <end position="217"/>
    </location>
</feature>
<keyword evidence="3 5" id="KW-0862">Zinc</keyword>
<dbReference type="InterPro" id="IPR036855">
    <property type="entry name" value="Znf_CCCH_sf"/>
</dbReference>
<dbReference type="PANTHER" id="PTHR12506">
    <property type="entry name" value="PROTEIN PHOSPHATASE RELATED"/>
    <property type="match status" value="1"/>
</dbReference>
<feature type="zinc finger region" description="C3H1-type" evidence="5">
    <location>
        <begin position="189"/>
        <end position="217"/>
    </location>
</feature>
<evidence type="ECO:0000256" key="3">
    <source>
        <dbReference type="ARBA" id="ARBA00022833"/>
    </source>
</evidence>
<comment type="caution">
    <text evidence="8">The sequence shown here is derived from an EMBL/GenBank/DDBJ whole genome shotgun (WGS) entry which is preliminary data.</text>
</comment>
<feature type="domain" description="C3H1-type" evidence="7">
    <location>
        <begin position="338"/>
        <end position="366"/>
    </location>
</feature>
<dbReference type="GO" id="GO:0003729">
    <property type="term" value="F:mRNA binding"/>
    <property type="evidence" value="ECO:0007669"/>
    <property type="project" value="TreeGrafter"/>
</dbReference>
<feature type="zinc finger region" description="C3H1-type" evidence="5">
    <location>
        <begin position="338"/>
        <end position="366"/>
    </location>
</feature>
<evidence type="ECO:0000313" key="9">
    <source>
        <dbReference type="Proteomes" id="UP001443914"/>
    </source>
</evidence>
<feature type="region of interest" description="Disordered" evidence="6">
    <location>
        <begin position="1"/>
        <end position="52"/>
    </location>
</feature>
<feature type="domain" description="C3H1-type" evidence="7">
    <location>
        <begin position="94"/>
        <end position="122"/>
    </location>
</feature>
<evidence type="ECO:0000256" key="2">
    <source>
        <dbReference type="ARBA" id="ARBA00022771"/>
    </source>
</evidence>
<keyword evidence="2 5" id="KW-0863">Zinc-finger</keyword>
<dbReference type="SUPFAM" id="SSF90229">
    <property type="entry name" value="CCCH zinc finger"/>
    <property type="match status" value="6"/>
</dbReference>
<feature type="domain" description="C3H1-type" evidence="7">
    <location>
        <begin position="477"/>
        <end position="505"/>
    </location>
</feature>
<accession>A0AAW1IQY5</accession>
<keyword evidence="1 5" id="KW-0479">Metal-binding</keyword>
<feature type="compositionally biased region" description="Basic and acidic residues" evidence="6">
    <location>
        <begin position="18"/>
        <end position="36"/>
    </location>
</feature>
<feature type="region of interest" description="Disordered" evidence="6">
    <location>
        <begin position="218"/>
        <end position="238"/>
    </location>
</feature>
<organism evidence="8 9">
    <name type="scientific">Saponaria officinalis</name>
    <name type="common">Common soapwort</name>
    <name type="synonym">Lychnis saponaria</name>
    <dbReference type="NCBI Taxonomy" id="3572"/>
    <lineage>
        <taxon>Eukaryota</taxon>
        <taxon>Viridiplantae</taxon>
        <taxon>Streptophyta</taxon>
        <taxon>Embryophyta</taxon>
        <taxon>Tracheophyta</taxon>
        <taxon>Spermatophyta</taxon>
        <taxon>Magnoliopsida</taxon>
        <taxon>eudicotyledons</taxon>
        <taxon>Gunneridae</taxon>
        <taxon>Pentapetalae</taxon>
        <taxon>Caryophyllales</taxon>
        <taxon>Caryophyllaceae</taxon>
        <taxon>Caryophylleae</taxon>
        <taxon>Saponaria</taxon>
    </lineage>
</organism>
<feature type="zinc finger region" description="C3H1-type" evidence="5">
    <location>
        <begin position="431"/>
        <end position="459"/>
    </location>
</feature>
<dbReference type="InterPro" id="IPR000571">
    <property type="entry name" value="Znf_CCCH"/>
</dbReference>
<dbReference type="InterPro" id="IPR050974">
    <property type="entry name" value="Plant_ZF_CCCH"/>
</dbReference>
<evidence type="ECO:0000256" key="1">
    <source>
        <dbReference type="ARBA" id="ARBA00022723"/>
    </source>
</evidence>
<feature type="compositionally biased region" description="Polar residues" evidence="6">
    <location>
        <begin position="225"/>
        <end position="235"/>
    </location>
</feature>
<keyword evidence="4" id="KW-0238">DNA-binding</keyword>
<protein>
    <recommendedName>
        <fullName evidence="7">C3H1-type domain-containing protein</fullName>
    </recommendedName>
</protein>
<name>A0AAW1IQY5_SAPOF</name>
<evidence type="ECO:0000256" key="4">
    <source>
        <dbReference type="ARBA" id="ARBA00023125"/>
    </source>
</evidence>
<evidence type="ECO:0000259" key="7">
    <source>
        <dbReference type="PROSITE" id="PS50103"/>
    </source>
</evidence>
<evidence type="ECO:0000313" key="8">
    <source>
        <dbReference type="EMBL" id="KAK9691755.1"/>
    </source>
</evidence>
<dbReference type="SMART" id="SM00356">
    <property type="entry name" value="ZnF_C3H1"/>
    <property type="match status" value="6"/>
</dbReference>
<keyword evidence="9" id="KW-1185">Reference proteome</keyword>
<dbReference type="GO" id="GO:0008270">
    <property type="term" value="F:zinc ion binding"/>
    <property type="evidence" value="ECO:0007669"/>
    <property type="project" value="UniProtKB-KW"/>
</dbReference>
<dbReference type="Gene3D" id="4.10.1000.10">
    <property type="entry name" value="Zinc finger, CCCH-type"/>
    <property type="match status" value="2"/>
</dbReference>